<evidence type="ECO:0000313" key="2">
    <source>
        <dbReference type="Proteomes" id="UP000002194"/>
    </source>
</evidence>
<sequence length="57" mass="6716">MFRAPFCGKDVGNAWRSRYASRLIKKNSVHQHFFRRIRLRFALNDVVLEGCFACNVL</sequence>
<protein>
    <submittedName>
        <fullName evidence="1">Uncharacterized protein</fullName>
    </submittedName>
</protein>
<dbReference type="Proteomes" id="UP000002194">
    <property type="component" value="Plasmid pDV"/>
</dbReference>
<dbReference type="EnsemblBacteria" id="AAS94447">
    <property type="protein sequence ID" value="AAS94447"/>
    <property type="gene ID" value="DVUA0001"/>
</dbReference>
<dbReference type="KEGG" id="dvu:DVUA0001"/>
<proteinExistence type="predicted"/>
<keyword evidence="2" id="KW-1185">Reference proteome</keyword>
<keyword evidence="1" id="KW-0614">Plasmid</keyword>
<geneLocation type="plasmid" evidence="1 2">
    <name>pDV</name>
</geneLocation>
<organism evidence="1 2">
    <name type="scientific">Nitratidesulfovibrio vulgaris (strain ATCC 29579 / DSM 644 / CCUG 34227 / NCIMB 8303 / VKM B-1760 / Hildenborough)</name>
    <name type="common">Desulfovibrio vulgaris</name>
    <dbReference type="NCBI Taxonomy" id="882"/>
    <lineage>
        <taxon>Bacteria</taxon>
        <taxon>Pseudomonadati</taxon>
        <taxon>Thermodesulfobacteriota</taxon>
        <taxon>Desulfovibrionia</taxon>
        <taxon>Desulfovibrionales</taxon>
        <taxon>Desulfovibrionaceae</taxon>
        <taxon>Nitratidesulfovibrio</taxon>
    </lineage>
</organism>
<dbReference type="HOGENOM" id="CLU_2989329_0_0_7"/>
<gene>
    <name evidence="1" type="ordered locus">DVUA0001</name>
</gene>
<name>Q72WT8_NITV2</name>
<evidence type="ECO:0000313" key="1">
    <source>
        <dbReference type="EMBL" id="AAS94447.1"/>
    </source>
</evidence>
<dbReference type="AlphaFoldDB" id="Q72WT8"/>
<reference evidence="1 2" key="1">
    <citation type="journal article" date="2004" name="Nat. Biotechnol.">
        <title>The genome sequence of the anaerobic, sulfate-reducing bacterium Desulfovibrio vulgaris Hildenborough.</title>
        <authorList>
            <person name="Heidelberg J.F."/>
            <person name="Seshadri R."/>
            <person name="Haveman S.A."/>
            <person name="Hemme C.L."/>
            <person name="Paulsen I.T."/>
            <person name="Kolonay J.F."/>
            <person name="Eisen J.A."/>
            <person name="Ward N."/>
            <person name="Methe B."/>
            <person name="Brinkac L.M."/>
            <person name="Daugherty S.C."/>
            <person name="Deboy R.T."/>
            <person name="Dodson R.J."/>
            <person name="Durkin A.S."/>
            <person name="Madupu R."/>
            <person name="Nelson W.C."/>
            <person name="Sullivan S.A."/>
            <person name="Fouts D."/>
            <person name="Haft D.H."/>
            <person name="Selengut J."/>
            <person name="Peterson J.D."/>
            <person name="Davidsen T.M."/>
            <person name="Zafar N."/>
            <person name="Zhou L."/>
            <person name="Radune D."/>
            <person name="Dimitrov G."/>
            <person name="Hance M."/>
            <person name="Tran K."/>
            <person name="Khouri H."/>
            <person name="Gill J."/>
            <person name="Utterback T.R."/>
            <person name="Feldblyum T.V."/>
            <person name="Wall J.D."/>
            <person name="Voordouw G."/>
            <person name="Fraser C.M."/>
        </authorList>
    </citation>
    <scope>NUCLEOTIDE SEQUENCE [LARGE SCALE GENOMIC DNA]</scope>
    <source>
        <strain evidence="2">ATCC 29579 / DSM 644 / NCIMB 8303 / VKM B-1760 / Hildenborough</strain>
        <plasmid evidence="2">pDV</plasmid>
    </source>
</reference>
<accession>Q72WT8</accession>
<dbReference type="EMBL" id="AE017286">
    <property type="protein sequence ID" value="AAS94447.1"/>
    <property type="molecule type" value="Genomic_DNA"/>
</dbReference>